<dbReference type="InterPro" id="IPR001296">
    <property type="entry name" value="Glyco_trans_1"/>
</dbReference>
<evidence type="ECO:0000259" key="1">
    <source>
        <dbReference type="Pfam" id="PF00534"/>
    </source>
</evidence>
<protein>
    <submittedName>
        <fullName evidence="2">Glycosyltransferase involved in cell wall biosynthesis</fullName>
    </submittedName>
</protein>
<gene>
    <name evidence="2" type="ORF">CLW00_11120</name>
</gene>
<dbReference type="Proteomes" id="UP000238157">
    <property type="component" value="Unassembled WGS sequence"/>
</dbReference>
<sequence>MSVKQRKEILVFINYYNSKTESFILSQLEFFKKKGLDYSLLAYNYAGSEKGIYSVPIGSNFKERLANIKLNSWKKLWLFFSSLKFKSGWNLSLYQTGLHFLDHQYDFIYCHFGTNGKLIAQLKNISVINAQTQIIVQFHGLDLNRKKYGTDYYSIFNREVEYVIYGSDLAFRLLQEFTITKPKNLKIPVSIDFSKLHEVSRERDIKDTVKLISVGRLIPLKGHEIALNLISLLKLKTSKKILFEIIGDGHLKSALENKIKALGLEREVLLSGWKSHDDVLKTLAGSHIYLYTGIQDQDGRVEMQGLANLEAMALGLTVVSTDVGGVGEIVLDQKNGIIIDPNELEAASEKLRNILENYEDHNHLRLEAKSHVFAHYNMDKVYQVVLDILN</sequence>
<reference evidence="2 3" key="1">
    <citation type="submission" date="2018-03" db="EMBL/GenBank/DDBJ databases">
        <title>Genomic Encyclopedia of Archaeal and Bacterial Type Strains, Phase II (KMG-II): from individual species to whole genera.</title>
        <authorList>
            <person name="Goeker M."/>
        </authorList>
    </citation>
    <scope>NUCLEOTIDE SEQUENCE [LARGE SCALE GENOMIC DNA]</scope>
    <source>
        <strain evidence="2 3">DSM 27929</strain>
    </source>
</reference>
<evidence type="ECO:0000313" key="2">
    <source>
        <dbReference type="EMBL" id="PRY85678.1"/>
    </source>
</evidence>
<comment type="caution">
    <text evidence="2">The sequence shown here is derived from an EMBL/GenBank/DDBJ whole genome shotgun (WGS) entry which is preliminary data.</text>
</comment>
<dbReference type="SUPFAM" id="SSF53756">
    <property type="entry name" value="UDP-Glycosyltransferase/glycogen phosphorylase"/>
    <property type="match status" value="1"/>
</dbReference>
<accession>A0A2T0WG43</accession>
<dbReference type="GO" id="GO:0016757">
    <property type="term" value="F:glycosyltransferase activity"/>
    <property type="evidence" value="ECO:0007669"/>
    <property type="project" value="InterPro"/>
</dbReference>
<dbReference type="PANTHER" id="PTHR12526">
    <property type="entry name" value="GLYCOSYLTRANSFERASE"/>
    <property type="match status" value="1"/>
</dbReference>
<dbReference type="PANTHER" id="PTHR12526:SF630">
    <property type="entry name" value="GLYCOSYLTRANSFERASE"/>
    <property type="match status" value="1"/>
</dbReference>
<feature type="domain" description="Glycosyl transferase family 1" evidence="1">
    <location>
        <begin position="206"/>
        <end position="369"/>
    </location>
</feature>
<organism evidence="2 3">
    <name type="scientific">Mongoliibacter ruber</name>
    <dbReference type="NCBI Taxonomy" id="1750599"/>
    <lineage>
        <taxon>Bacteria</taxon>
        <taxon>Pseudomonadati</taxon>
        <taxon>Bacteroidota</taxon>
        <taxon>Cytophagia</taxon>
        <taxon>Cytophagales</taxon>
        <taxon>Cyclobacteriaceae</taxon>
        <taxon>Mongoliibacter</taxon>
    </lineage>
</organism>
<keyword evidence="3" id="KW-1185">Reference proteome</keyword>
<keyword evidence="2" id="KW-0808">Transferase</keyword>
<dbReference type="Pfam" id="PF00534">
    <property type="entry name" value="Glycos_transf_1"/>
    <property type="match status" value="1"/>
</dbReference>
<dbReference type="EMBL" id="PVTR01000011">
    <property type="protein sequence ID" value="PRY85678.1"/>
    <property type="molecule type" value="Genomic_DNA"/>
</dbReference>
<dbReference type="CDD" id="cd03801">
    <property type="entry name" value="GT4_PimA-like"/>
    <property type="match status" value="1"/>
</dbReference>
<dbReference type="Gene3D" id="3.40.50.2000">
    <property type="entry name" value="Glycogen Phosphorylase B"/>
    <property type="match status" value="2"/>
</dbReference>
<name>A0A2T0WG43_9BACT</name>
<dbReference type="AlphaFoldDB" id="A0A2T0WG43"/>
<proteinExistence type="predicted"/>
<evidence type="ECO:0000313" key="3">
    <source>
        <dbReference type="Proteomes" id="UP000238157"/>
    </source>
</evidence>